<comment type="caution">
    <text evidence="3">The sequence shown here is derived from an EMBL/GenBank/DDBJ whole genome shotgun (WGS) entry which is preliminary data.</text>
</comment>
<dbReference type="InterPro" id="IPR005135">
    <property type="entry name" value="Endo/exonuclease/phosphatase"/>
</dbReference>
<dbReference type="Pfam" id="PF03372">
    <property type="entry name" value="Exo_endo_phos"/>
    <property type="match status" value="1"/>
</dbReference>
<gene>
    <name evidence="3" type="ORF">J2T23_000051</name>
</gene>
<keyword evidence="4" id="KW-1185">Reference proteome</keyword>
<evidence type="ECO:0000313" key="4">
    <source>
        <dbReference type="Proteomes" id="UP001239267"/>
    </source>
</evidence>
<sequence>MCRWLFVPVALPVAAVSAVRAIPVEWPVLGVQLVAFMPWVAAPAAAALLLALLGRSRWQRVLAASLMGCQAFWLLPLDVRGPTAEAAGRPVTLVAMSINAELGGADAGKIVDLVRERRVGLLAVQEYTPQLSLKLTAAGLDGLLPHRIAHAREGAGGTAVYSSSMLEDAGALPDTRFSMPVVRLDLGGGGGATLRVVAVHTLAPVGSAVNQWRKELATVAGAGTGSGPLLLAGDFNATYDHREFRSLLAGAGGARTLVDVAASAGSRLVPTWPMRGYHLPGIALDHLVTTRDITGSGYSVLPIAGTDHAAVVATLHVQVPSPSGSACAWLPAPPAGRRSGQG</sequence>
<dbReference type="RefSeq" id="WP_307356225.1">
    <property type="nucleotide sequence ID" value="NZ_JAUSTB010000001.1"/>
</dbReference>
<keyword evidence="1" id="KW-0812">Transmembrane</keyword>
<organism evidence="3 4">
    <name type="scientific">Pseudarthrobacter niigatensis</name>
    <dbReference type="NCBI Taxonomy" id="369935"/>
    <lineage>
        <taxon>Bacteria</taxon>
        <taxon>Bacillati</taxon>
        <taxon>Actinomycetota</taxon>
        <taxon>Actinomycetes</taxon>
        <taxon>Micrococcales</taxon>
        <taxon>Micrococcaceae</taxon>
        <taxon>Pseudarthrobacter</taxon>
    </lineage>
</organism>
<dbReference type="Gene3D" id="3.60.10.10">
    <property type="entry name" value="Endonuclease/exonuclease/phosphatase"/>
    <property type="match status" value="1"/>
</dbReference>
<dbReference type="AlphaFoldDB" id="A0AAJ1WDQ6"/>
<feature type="domain" description="Endonuclease/exonuclease/phosphatase" evidence="2">
    <location>
        <begin position="96"/>
        <end position="308"/>
    </location>
</feature>
<dbReference type="SUPFAM" id="SSF56219">
    <property type="entry name" value="DNase I-like"/>
    <property type="match status" value="1"/>
</dbReference>
<keyword evidence="3" id="KW-0255">Endonuclease</keyword>
<dbReference type="EMBL" id="JAUSTB010000001">
    <property type="protein sequence ID" value="MDQ0144177.1"/>
    <property type="molecule type" value="Genomic_DNA"/>
</dbReference>
<dbReference type="Proteomes" id="UP001239267">
    <property type="component" value="Unassembled WGS sequence"/>
</dbReference>
<keyword evidence="1" id="KW-1133">Transmembrane helix</keyword>
<dbReference type="InterPro" id="IPR036691">
    <property type="entry name" value="Endo/exonu/phosph_ase_sf"/>
</dbReference>
<accession>A0AAJ1WDQ6</accession>
<keyword evidence="3" id="KW-0540">Nuclease</keyword>
<protein>
    <submittedName>
        <fullName evidence="3">Endonuclease/exonuclease/phosphatase family metal-dependent hydrolase</fullName>
    </submittedName>
</protein>
<keyword evidence="1" id="KW-0472">Membrane</keyword>
<dbReference type="GO" id="GO:0016787">
    <property type="term" value="F:hydrolase activity"/>
    <property type="evidence" value="ECO:0007669"/>
    <property type="project" value="UniProtKB-KW"/>
</dbReference>
<evidence type="ECO:0000313" key="3">
    <source>
        <dbReference type="EMBL" id="MDQ0144177.1"/>
    </source>
</evidence>
<keyword evidence="3" id="KW-0378">Hydrolase</keyword>
<dbReference type="GO" id="GO:0004519">
    <property type="term" value="F:endonuclease activity"/>
    <property type="evidence" value="ECO:0007669"/>
    <property type="project" value="UniProtKB-KW"/>
</dbReference>
<reference evidence="3 4" key="1">
    <citation type="submission" date="2023-07" db="EMBL/GenBank/DDBJ databases">
        <title>Sorghum-associated microbial communities from plants grown in Nebraska, USA.</title>
        <authorList>
            <person name="Schachtman D."/>
        </authorList>
    </citation>
    <scope>NUCLEOTIDE SEQUENCE [LARGE SCALE GENOMIC DNA]</scope>
    <source>
        <strain evidence="3 4">DS1001</strain>
    </source>
</reference>
<name>A0AAJ1WDQ6_9MICC</name>
<proteinExistence type="predicted"/>
<evidence type="ECO:0000259" key="2">
    <source>
        <dbReference type="Pfam" id="PF03372"/>
    </source>
</evidence>
<evidence type="ECO:0000256" key="1">
    <source>
        <dbReference type="SAM" id="Phobius"/>
    </source>
</evidence>
<feature type="transmembrane region" description="Helical" evidence="1">
    <location>
        <begin position="31"/>
        <end position="53"/>
    </location>
</feature>